<dbReference type="EMBL" id="VFQC01000001">
    <property type="protein sequence ID" value="TQN33010.1"/>
    <property type="molecule type" value="Genomic_DNA"/>
</dbReference>
<dbReference type="InterPro" id="IPR029055">
    <property type="entry name" value="Ntn_hydrolases_N"/>
</dbReference>
<dbReference type="FunFam" id="3.40.50.10490:FF:000001">
    <property type="entry name" value="Glutamine--fructose-6-phosphate aminotransferase [isomerizing]"/>
    <property type="match status" value="1"/>
</dbReference>
<dbReference type="PROSITE" id="PS51278">
    <property type="entry name" value="GATASE_TYPE_2"/>
    <property type="match status" value="1"/>
</dbReference>
<feature type="active site" description="Nucleophile; for GATase activity" evidence="10">
    <location>
        <position position="21"/>
    </location>
</feature>
<comment type="caution">
    <text evidence="13">The sequence shown here is derived from an EMBL/GenBank/DDBJ whole genome shotgun (WGS) entry which is preliminary data.</text>
</comment>
<keyword evidence="6 10" id="KW-0032">Aminotransferase</keyword>
<evidence type="ECO:0000256" key="6">
    <source>
        <dbReference type="ARBA" id="ARBA00022576"/>
    </source>
</evidence>
<dbReference type="CDD" id="cd05009">
    <property type="entry name" value="SIS_GlmS_GlmD_2"/>
    <property type="match status" value="1"/>
</dbReference>
<dbReference type="GO" id="GO:0097367">
    <property type="term" value="F:carbohydrate derivative binding"/>
    <property type="evidence" value="ECO:0007669"/>
    <property type="project" value="InterPro"/>
</dbReference>
<dbReference type="CDD" id="cd00714">
    <property type="entry name" value="GFAT"/>
    <property type="match status" value="1"/>
</dbReference>
<evidence type="ECO:0000256" key="7">
    <source>
        <dbReference type="ARBA" id="ARBA00022679"/>
    </source>
</evidence>
<sequence>MVWRAGWFVSPGALVTLTPMCGIVGYVGPQPALEVVVDGLSRLEYRGYDSAGVAVLADGKLDTEKRSGKLANLMTALEETPRSSDGIGIGHTRWATHGPPTDTNAHPHTDGDRRVAVIHNGIIENFATLRMELEERGCVFASQTDTEVTAHLLSEEMKNRGDDDLAGAMRTVCQRLKGAFTLVVMDTANPELIVGARRNSPLVVGRGEGENFLASDVAAFIAHTRNAVELGQDQVVELRRDSVTITDYDGNPADVREYYVDWDASAAEKGGYDYFMLKEIVEQPQALSDTLLGRVTTDGTLTLDEMRISPAELRELEKIVVIASGTSYHAGMIAKYAIEHWCRIPCEVEVASEFRYRDPILNRQTMVIAISQSGESMDTLMAVRHAREQRARVLAICNVNGSTIPRESDGVLYTHAGPEVGVAATKTFLTQLAACYLVGLYLAQARDLKYGDEIRAVVEQLASMPEYVERVIGTVDRVRDLARSLAEASTVLFLGRHVGYPVALEGALKLKELAYIHAEAFTAGELKHGPIALIEDGLPVVVVAPSREGRGVLHDKIVSNIQEIRARGARTIVVAEEGDEVIRPFADEIVEVPSVPTLLQPVVATVPLQVFACELALAKGNNVDKPRNLAKSVTVE</sequence>
<dbReference type="InterPro" id="IPR005855">
    <property type="entry name" value="GFAT"/>
</dbReference>
<dbReference type="Pfam" id="PF01380">
    <property type="entry name" value="SIS"/>
    <property type="match status" value="2"/>
</dbReference>
<dbReference type="FunFam" id="3.60.20.10:FF:000006">
    <property type="entry name" value="Glutamine--fructose-6-phosphate aminotransferase [isomerizing]"/>
    <property type="match status" value="1"/>
</dbReference>
<comment type="subunit">
    <text evidence="10">Homodimer.</text>
</comment>
<feature type="initiator methionine" description="Removed" evidence="10">
    <location>
        <position position="20"/>
    </location>
</feature>
<feature type="domain" description="Glutamine amidotransferase type-2" evidence="11">
    <location>
        <begin position="21"/>
        <end position="241"/>
    </location>
</feature>
<dbReference type="PROSITE" id="PS51464">
    <property type="entry name" value="SIS"/>
    <property type="match status" value="2"/>
</dbReference>
<evidence type="ECO:0000313" key="14">
    <source>
        <dbReference type="Proteomes" id="UP000317422"/>
    </source>
</evidence>
<evidence type="ECO:0000256" key="4">
    <source>
        <dbReference type="ARBA" id="ARBA00016090"/>
    </source>
</evidence>
<dbReference type="InterPro" id="IPR017932">
    <property type="entry name" value="GATase_2_dom"/>
</dbReference>
<evidence type="ECO:0000313" key="13">
    <source>
        <dbReference type="EMBL" id="TQN33010.1"/>
    </source>
</evidence>
<dbReference type="InterPro" id="IPR035490">
    <property type="entry name" value="GlmS/FrlB_SIS"/>
</dbReference>
<comment type="catalytic activity">
    <reaction evidence="1 10">
        <text>D-fructose 6-phosphate + L-glutamine = D-glucosamine 6-phosphate + L-glutamate</text>
        <dbReference type="Rhea" id="RHEA:13237"/>
        <dbReference type="ChEBI" id="CHEBI:29985"/>
        <dbReference type="ChEBI" id="CHEBI:58359"/>
        <dbReference type="ChEBI" id="CHEBI:58725"/>
        <dbReference type="ChEBI" id="CHEBI:61527"/>
        <dbReference type="EC" id="2.6.1.16"/>
    </reaction>
</comment>
<dbReference type="GO" id="GO:0006002">
    <property type="term" value="P:fructose 6-phosphate metabolic process"/>
    <property type="evidence" value="ECO:0007669"/>
    <property type="project" value="TreeGrafter"/>
</dbReference>
<name>A0A543NMF3_9ACTN</name>
<dbReference type="GO" id="GO:0004360">
    <property type="term" value="F:glutamine-fructose-6-phosphate transaminase (isomerizing) activity"/>
    <property type="evidence" value="ECO:0007669"/>
    <property type="project" value="UniProtKB-UniRule"/>
</dbReference>
<reference evidence="13 14" key="1">
    <citation type="submission" date="2019-06" db="EMBL/GenBank/DDBJ databases">
        <title>Sequencing the genomes of 1000 actinobacteria strains.</title>
        <authorList>
            <person name="Klenk H.-P."/>
        </authorList>
    </citation>
    <scope>NUCLEOTIDE SEQUENCE [LARGE SCALE GENOMIC DNA]</scope>
    <source>
        <strain evidence="13 14">DSM 45015</strain>
    </source>
</reference>
<dbReference type="GO" id="GO:0006047">
    <property type="term" value="P:UDP-N-acetylglucosamine metabolic process"/>
    <property type="evidence" value="ECO:0007669"/>
    <property type="project" value="TreeGrafter"/>
</dbReference>
<dbReference type="Gene3D" id="3.60.20.10">
    <property type="entry name" value="Glutamine Phosphoribosylpyrophosphate, subunit 1, domain 1"/>
    <property type="match status" value="1"/>
</dbReference>
<dbReference type="CDD" id="cd05008">
    <property type="entry name" value="SIS_GlmS_GlmD_1"/>
    <property type="match status" value="1"/>
</dbReference>
<dbReference type="InterPro" id="IPR035466">
    <property type="entry name" value="GlmS/AgaS_SIS"/>
</dbReference>
<keyword evidence="8" id="KW-0677">Repeat</keyword>
<dbReference type="AlphaFoldDB" id="A0A543NMF3"/>
<evidence type="ECO:0000256" key="8">
    <source>
        <dbReference type="ARBA" id="ARBA00022737"/>
    </source>
</evidence>
<feature type="domain" description="SIS" evidence="12">
    <location>
        <begin position="308"/>
        <end position="448"/>
    </location>
</feature>
<dbReference type="EC" id="2.6.1.16" evidence="3 10"/>
<gene>
    <name evidence="10" type="primary">glmS</name>
    <name evidence="13" type="ORF">FHX37_3004</name>
</gene>
<dbReference type="Pfam" id="PF13522">
    <property type="entry name" value="GATase_6"/>
    <property type="match status" value="1"/>
</dbReference>
<dbReference type="InterPro" id="IPR047084">
    <property type="entry name" value="GFAT_N"/>
</dbReference>
<protein>
    <recommendedName>
        <fullName evidence="4 10">Glutamine--fructose-6-phosphate aminotransferase [isomerizing]</fullName>
        <ecNumber evidence="3 10">2.6.1.16</ecNumber>
    </recommendedName>
    <alternativeName>
        <fullName evidence="10">D-fructose-6-phosphate amidotransferase</fullName>
    </alternativeName>
    <alternativeName>
        <fullName evidence="10">GFAT</fullName>
    </alternativeName>
    <alternativeName>
        <fullName evidence="10">Glucosamine-6-phosphate synthase</fullName>
    </alternativeName>
    <alternativeName>
        <fullName evidence="10">Hexosephosphate aminotransferase</fullName>
    </alternativeName>
    <alternativeName>
        <fullName evidence="10">L-glutamine--D-fructose-6-phosphate amidotransferase</fullName>
    </alternativeName>
</protein>
<keyword evidence="14" id="KW-1185">Reference proteome</keyword>
<dbReference type="SUPFAM" id="SSF56235">
    <property type="entry name" value="N-terminal nucleophile aminohydrolases (Ntn hydrolases)"/>
    <property type="match status" value="1"/>
</dbReference>
<evidence type="ECO:0000256" key="5">
    <source>
        <dbReference type="ARBA" id="ARBA00022490"/>
    </source>
</evidence>
<dbReference type="GO" id="GO:0005829">
    <property type="term" value="C:cytosol"/>
    <property type="evidence" value="ECO:0007669"/>
    <property type="project" value="TreeGrafter"/>
</dbReference>
<dbReference type="NCBIfam" id="NF001484">
    <property type="entry name" value="PRK00331.1"/>
    <property type="match status" value="1"/>
</dbReference>
<dbReference type="GO" id="GO:0006487">
    <property type="term" value="P:protein N-linked glycosylation"/>
    <property type="evidence" value="ECO:0007669"/>
    <property type="project" value="TreeGrafter"/>
</dbReference>
<keyword evidence="7 10" id="KW-0808">Transferase</keyword>
<evidence type="ECO:0000256" key="2">
    <source>
        <dbReference type="ARBA" id="ARBA00004496"/>
    </source>
</evidence>
<evidence type="ECO:0000259" key="12">
    <source>
        <dbReference type="PROSITE" id="PS51464"/>
    </source>
</evidence>
<dbReference type="InterPro" id="IPR001347">
    <property type="entry name" value="SIS_dom"/>
</dbReference>
<proteinExistence type="inferred from homology"/>
<dbReference type="GO" id="GO:0005975">
    <property type="term" value="P:carbohydrate metabolic process"/>
    <property type="evidence" value="ECO:0007669"/>
    <property type="project" value="UniProtKB-UniRule"/>
</dbReference>
<dbReference type="PANTHER" id="PTHR10937">
    <property type="entry name" value="GLUCOSAMINE--FRUCTOSE-6-PHOSPHATE AMINOTRANSFERASE, ISOMERIZING"/>
    <property type="match status" value="1"/>
</dbReference>
<dbReference type="Gene3D" id="3.40.50.10490">
    <property type="entry name" value="Glucose-6-phosphate isomerase like protein, domain 1"/>
    <property type="match status" value="2"/>
</dbReference>
<evidence type="ECO:0000259" key="11">
    <source>
        <dbReference type="PROSITE" id="PS51278"/>
    </source>
</evidence>
<dbReference type="SUPFAM" id="SSF53697">
    <property type="entry name" value="SIS domain"/>
    <property type="match status" value="1"/>
</dbReference>
<evidence type="ECO:0000256" key="10">
    <source>
        <dbReference type="HAMAP-Rule" id="MF_00164"/>
    </source>
</evidence>
<dbReference type="Proteomes" id="UP000317422">
    <property type="component" value="Unassembled WGS sequence"/>
</dbReference>
<feature type="active site" description="For Fru-6P isomerization activity" evidence="10">
    <location>
        <position position="631"/>
    </location>
</feature>
<organism evidence="13 14">
    <name type="scientific">Haloactinospora alba</name>
    <dbReference type="NCBI Taxonomy" id="405555"/>
    <lineage>
        <taxon>Bacteria</taxon>
        <taxon>Bacillati</taxon>
        <taxon>Actinomycetota</taxon>
        <taxon>Actinomycetes</taxon>
        <taxon>Streptosporangiales</taxon>
        <taxon>Nocardiopsidaceae</taxon>
        <taxon>Haloactinospora</taxon>
    </lineage>
</organism>
<keyword evidence="5 10" id="KW-0963">Cytoplasm</keyword>
<feature type="domain" description="SIS" evidence="12">
    <location>
        <begin position="481"/>
        <end position="626"/>
    </location>
</feature>
<keyword evidence="9" id="KW-0315">Glutamine amidotransferase</keyword>
<dbReference type="HAMAP" id="MF_00164">
    <property type="entry name" value="GlmS"/>
    <property type="match status" value="1"/>
</dbReference>
<comment type="subcellular location">
    <subcellularLocation>
        <location evidence="2 10">Cytoplasm</location>
    </subcellularLocation>
</comment>
<dbReference type="InterPro" id="IPR046348">
    <property type="entry name" value="SIS_dom_sf"/>
</dbReference>
<dbReference type="PANTHER" id="PTHR10937:SF0">
    <property type="entry name" value="GLUTAMINE--FRUCTOSE-6-PHOSPHATE TRANSAMINASE (ISOMERIZING)"/>
    <property type="match status" value="1"/>
</dbReference>
<comment type="function">
    <text evidence="10">Catalyzes the first step in hexosamine metabolism, converting fructose-6P into glucosamine-6P using glutamine as a nitrogen source.</text>
</comment>
<evidence type="ECO:0000256" key="9">
    <source>
        <dbReference type="ARBA" id="ARBA00022962"/>
    </source>
</evidence>
<dbReference type="NCBIfam" id="TIGR01135">
    <property type="entry name" value="glmS"/>
    <property type="match status" value="1"/>
</dbReference>
<evidence type="ECO:0000256" key="1">
    <source>
        <dbReference type="ARBA" id="ARBA00001031"/>
    </source>
</evidence>
<evidence type="ECO:0000256" key="3">
    <source>
        <dbReference type="ARBA" id="ARBA00012916"/>
    </source>
</evidence>
<accession>A0A543NMF3</accession>